<feature type="transmembrane region" description="Helical" evidence="1">
    <location>
        <begin position="21"/>
        <end position="40"/>
    </location>
</feature>
<evidence type="ECO:0000313" key="2">
    <source>
        <dbReference type="EMBL" id="GAA4132574.1"/>
    </source>
</evidence>
<evidence type="ECO:0000256" key="1">
    <source>
        <dbReference type="SAM" id="Phobius"/>
    </source>
</evidence>
<comment type="caution">
    <text evidence="2">The sequence shown here is derived from an EMBL/GenBank/DDBJ whole genome shotgun (WGS) entry which is preliminary data.</text>
</comment>
<sequence>MATSASPAPTASERPRRGGRLGYVVIGVLTALLALGWTAVLANVGQPAGIAAQTVAFSIPNDSSVQIRYQVAKPKDTEVRCAVYAFGDDFGVVAHKEITVPPGAEKLSRTDTLQTSRRAVSARITECRKI</sequence>
<organism evidence="2 3">
    <name type="scientific">Actinomadura keratinilytica</name>
    <dbReference type="NCBI Taxonomy" id="547461"/>
    <lineage>
        <taxon>Bacteria</taxon>
        <taxon>Bacillati</taxon>
        <taxon>Actinomycetota</taxon>
        <taxon>Actinomycetes</taxon>
        <taxon>Streptosporangiales</taxon>
        <taxon>Thermomonosporaceae</taxon>
        <taxon>Actinomadura</taxon>
    </lineage>
</organism>
<protein>
    <recommendedName>
        <fullName evidence="4">DUF4307 domain-containing protein</fullName>
    </recommendedName>
</protein>
<keyword evidence="3" id="KW-1185">Reference proteome</keyword>
<evidence type="ECO:0000313" key="3">
    <source>
        <dbReference type="Proteomes" id="UP001500266"/>
    </source>
</evidence>
<name>A0ABP7Y9K7_9ACTN</name>
<gene>
    <name evidence="2" type="ORF">GCM10022416_12490</name>
</gene>
<dbReference type="Pfam" id="PF14155">
    <property type="entry name" value="DUF4307"/>
    <property type="match status" value="1"/>
</dbReference>
<keyword evidence="1" id="KW-1133">Transmembrane helix</keyword>
<proteinExistence type="predicted"/>
<accession>A0ABP7Y9K7</accession>
<keyword evidence="1" id="KW-0472">Membrane</keyword>
<dbReference type="RefSeq" id="WP_345018270.1">
    <property type="nucleotide sequence ID" value="NZ_BAABDO010000011.1"/>
</dbReference>
<reference evidence="3" key="1">
    <citation type="journal article" date="2019" name="Int. J. Syst. Evol. Microbiol.">
        <title>The Global Catalogue of Microorganisms (GCM) 10K type strain sequencing project: providing services to taxonomists for standard genome sequencing and annotation.</title>
        <authorList>
            <consortium name="The Broad Institute Genomics Platform"/>
            <consortium name="The Broad Institute Genome Sequencing Center for Infectious Disease"/>
            <person name="Wu L."/>
            <person name="Ma J."/>
        </authorList>
    </citation>
    <scope>NUCLEOTIDE SEQUENCE [LARGE SCALE GENOMIC DNA]</scope>
    <source>
        <strain evidence="3">JCM 17316</strain>
    </source>
</reference>
<dbReference type="EMBL" id="BAABDO010000011">
    <property type="protein sequence ID" value="GAA4132574.1"/>
    <property type="molecule type" value="Genomic_DNA"/>
</dbReference>
<dbReference type="InterPro" id="IPR025443">
    <property type="entry name" value="DUF4307"/>
</dbReference>
<dbReference type="Proteomes" id="UP001500266">
    <property type="component" value="Unassembled WGS sequence"/>
</dbReference>
<evidence type="ECO:0008006" key="4">
    <source>
        <dbReference type="Google" id="ProtNLM"/>
    </source>
</evidence>
<keyword evidence="1" id="KW-0812">Transmembrane</keyword>